<feature type="compositionally biased region" description="Basic residues" evidence="1">
    <location>
        <begin position="155"/>
        <end position="164"/>
    </location>
</feature>
<dbReference type="InterPro" id="IPR039471">
    <property type="entry name" value="CXorf65-like"/>
</dbReference>
<gene>
    <name evidence="2" type="ORF">GBAR_LOCUS6240</name>
</gene>
<dbReference type="PANTHER" id="PTHR33887">
    <property type="entry name" value="PB1 DOMAIN-CONTAINING PROTEIN"/>
    <property type="match status" value="1"/>
</dbReference>
<dbReference type="EMBL" id="CASHTH010000934">
    <property type="protein sequence ID" value="CAI8009241.1"/>
    <property type="molecule type" value="Genomic_DNA"/>
</dbReference>
<organism evidence="2 3">
    <name type="scientific">Geodia barretti</name>
    <name type="common">Barrett's horny sponge</name>
    <dbReference type="NCBI Taxonomy" id="519541"/>
    <lineage>
        <taxon>Eukaryota</taxon>
        <taxon>Metazoa</taxon>
        <taxon>Porifera</taxon>
        <taxon>Demospongiae</taxon>
        <taxon>Heteroscleromorpha</taxon>
        <taxon>Tetractinellida</taxon>
        <taxon>Astrophorina</taxon>
        <taxon>Geodiidae</taxon>
        <taxon>Geodia</taxon>
    </lineage>
</organism>
<protein>
    <submittedName>
        <fullName evidence="2">Uncharacterized protein</fullName>
    </submittedName>
</protein>
<keyword evidence="3" id="KW-1185">Reference proteome</keyword>
<proteinExistence type="predicted"/>
<evidence type="ECO:0000256" key="1">
    <source>
        <dbReference type="SAM" id="MobiDB-lite"/>
    </source>
</evidence>
<dbReference type="Proteomes" id="UP001174909">
    <property type="component" value="Unassembled WGS sequence"/>
</dbReference>
<feature type="region of interest" description="Disordered" evidence="1">
    <location>
        <begin position="110"/>
        <end position="164"/>
    </location>
</feature>
<dbReference type="AlphaFoldDB" id="A0AA35REK1"/>
<feature type="non-terminal residue" evidence="2">
    <location>
        <position position="1"/>
    </location>
</feature>
<sequence length="164" mass="17608">IRVALPNQEEGIFNADCSVALLLDTIKKRHHLPQQDEIDLCSEDGPLKHLPSHLSAASGTPFFELRELCLVVRAIASGTEDGTSDDGHTSPVTYVPVLEEYKNDEDLMAALNTNSGDGKHSGDYTKGRKKSSNRAGSKPGTPEGGKSKAPAKVGNKSRRLSLTK</sequence>
<evidence type="ECO:0000313" key="3">
    <source>
        <dbReference type="Proteomes" id="UP001174909"/>
    </source>
</evidence>
<reference evidence="2" key="1">
    <citation type="submission" date="2023-03" db="EMBL/GenBank/DDBJ databases">
        <authorList>
            <person name="Steffen K."/>
            <person name="Cardenas P."/>
        </authorList>
    </citation>
    <scope>NUCLEOTIDE SEQUENCE</scope>
</reference>
<evidence type="ECO:0000313" key="2">
    <source>
        <dbReference type="EMBL" id="CAI8009241.1"/>
    </source>
</evidence>
<comment type="caution">
    <text evidence="2">The sequence shown here is derived from an EMBL/GenBank/DDBJ whole genome shotgun (WGS) entry which is preliminary data.</text>
</comment>
<accession>A0AA35REK1</accession>
<dbReference type="Pfam" id="PF15874">
    <property type="entry name" value="Il2rg"/>
    <property type="match status" value="1"/>
</dbReference>
<dbReference type="PANTHER" id="PTHR33887:SF5">
    <property type="entry name" value="PB1 DOMAIN-CONTAINING PROTEIN"/>
    <property type="match status" value="1"/>
</dbReference>
<feature type="compositionally biased region" description="Basic and acidic residues" evidence="1">
    <location>
        <begin position="117"/>
        <end position="126"/>
    </location>
</feature>
<name>A0AA35REK1_GEOBA</name>